<dbReference type="SUPFAM" id="SSF103481">
    <property type="entry name" value="Multidrug resistance efflux transporter EmrE"/>
    <property type="match status" value="2"/>
</dbReference>
<dbReference type="Pfam" id="PF00892">
    <property type="entry name" value="EamA"/>
    <property type="match status" value="2"/>
</dbReference>
<feature type="domain" description="EamA" evidence="7">
    <location>
        <begin position="16"/>
        <end position="152"/>
    </location>
</feature>
<feature type="transmembrane region" description="Helical" evidence="6">
    <location>
        <begin position="12"/>
        <end position="30"/>
    </location>
</feature>
<feature type="transmembrane region" description="Helical" evidence="6">
    <location>
        <begin position="140"/>
        <end position="158"/>
    </location>
</feature>
<organism evidence="8 9">
    <name type="scientific">Magnetospirillum fulvum</name>
    <name type="common">Rhodospirillum fulvum</name>
    <dbReference type="NCBI Taxonomy" id="1082"/>
    <lineage>
        <taxon>Bacteria</taxon>
        <taxon>Pseudomonadati</taxon>
        <taxon>Pseudomonadota</taxon>
        <taxon>Alphaproteobacteria</taxon>
        <taxon>Rhodospirillales</taxon>
        <taxon>Rhodospirillaceae</taxon>
        <taxon>Magnetospirillum</taxon>
    </lineage>
</organism>
<dbReference type="GO" id="GO:0016020">
    <property type="term" value="C:membrane"/>
    <property type="evidence" value="ECO:0007669"/>
    <property type="project" value="UniProtKB-SubCell"/>
</dbReference>
<gene>
    <name evidence="8" type="ORF">SAMN04244559_03173</name>
</gene>
<evidence type="ECO:0000256" key="6">
    <source>
        <dbReference type="SAM" id="Phobius"/>
    </source>
</evidence>
<comment type="similarity">
    <text evidence="2">Belongs to the EamA transporter family.</text>
</comment>
<evidence type="ECO:0000256" key="5">
    <source>
        <dbReference type="ARBA" id="ARBA00023136"/>
    </source>
</evidence>
<keyword evidence="4 6" id="KW-1133">Transmembrane helix</keyword>
<reference evidence="9" key="1">
    <citation type="submission" date="2016-10" db="EMBL/GenBank/DDBJ databases">
        <authorList>
            <person name="Varghese N."/>
            <person name="Submissions S."/>
        </authorList>
    </citation>
    <scope>NUCLEOTIDE SEQUENCE [LARGE SCALE GENOMIC DNA]</scope>
    <source>
        <strain evidence="9">DSM 13234</strain>
    </source>
</reference>
<evidence type="ECO:0000256" key="2">
    <source>
        <dbReference type="ARBA" id="ARBA00007362"/>
    </source>
</evidence>
<feature type="transmembrane region" description="Helical" evidence="6">
    <location>
        <begin position="260"/>
        <end position="280"/>
    </location>
</feature>
<feature type="transmembrane region" description="Helical" evidence="6">
    <location>
        <begin position="164"/>
        <end position="182"/>
    </location>
</feature>
<dbReference type="PANTHER" id="PTHR32322">
    <property type="entry name" value="INNER MEMBRANE TRANSPORTER"/>
    <property type="match status" value="1"/>
</dbReference>
<protein>
    <submittedName>
        <fullName evidence="8">Permease of the drug/metabolite transporter (DMT) superfamily</fullName>
    </submittedName>
</protein>
<dbReference type="EMBL" id="FNWO01000017">
    <property type="protein sequence ID" value="SEH61562.1"/>
    <property type="molecule type" value="Genomic_DNA"/>
</dbReference>
<feature type="transmembrane region" description="Helical" evidence="6">
    <location>
        <begin position="83"/>
        <end position="104"/>
    </location>
</feature>
<dbReference type="AlphaFoldDB" id="A0A1H6JM03"/>
<evidence type="ECO:0000256" key="1">
    <source>
        <dbReference type="ARBA" id="ARBA00004141"/>
    </source>
</evidence>
<proteinExistence type="inferred from homology"/>
<accession>A0A1H6JM03</accession>
<dbReference type="InterPro" id="IPR037185">
    <property type="entry name" value="EmrE-like"/>
</dbReference>
<name>A0A1H6JM03_MAGFU</name>
<evidence type="ECO:0000259" key="7">
    <source>
        <dbReference type="Pfam" id="PF00892"/>
    </source>
</evidence>
<keyword evidence="5 6" id="KW-0472">Membrane</keyword>
<evidence type="ECO:0000256" key="3">
    <source>
        <dbReference type="ARBA" id="ARBA00022692"/>
    </source>
</evidence>
<feature type="transmembrane region" description="Helical" evidence="6">
    <location>
        <begin position="286"/>
        <end position="308"/>
    </location>
</feature>
<feature type="domain" description="EamA" evidence="7">
    <location>
        <begin position="163"/>
        <end position="299"/>
    </location>
</feature>
<evidence type="ECO:0000313" key="9">
    <source>
        <dbReference type="Proteomes" id="UP000182983"/>
    </source>
</evidence>
<dbReference type="InterPro" id="IPR000620">
    <property type="entry name" value="EamA_dom"/>
</dbReference>
<comment type="subcellular location">
    <subcellularLocation>
        <location evidence="1">Membrane</location>
        <topology evidence="1">Multi-pass membrane protein</topology>
    </subcellularLocation>
</comment>
<dbReference type="InterPro" id="IPR050638">
    <property type="entry name" value="AA-Vitamin_Transporters"/>
</dbReference>
<dbReference type="Proteomes" id="UP000182983">
    <property type="component" value="Unassembled WGS sequence"/>
</dbReference>
<feature type="transmembrane region" description="Helical" evidence="6">
    <location>
        <begin position="225"/>
        <end position="248"/>
    </location>
</feature>
<keyword evidence="9" id="KW-1185">Reference proteome</keyword>
<dbReference type="RefSeq" id="WP_074770294.1">
    <property type="nucleotide sequence ID" value="NZ_FNWO01000017.1"/>
</dbReference>
<sequence length="336" mass="36248">MDLSRFKSPTSAFVATMILCTAFMGSSFPSGKYIISDVAMPAFFAGGWRFLLAGLLILAFAAARHGLASIVPASHGSIVKGTAFVFVVGCLQTAGTMGFLNLSLGTLSASMASILLFTNPLWTAILAHFVLGEHLSRHKIAALLCGIVGVSICLGVSADQSLNGILIALAGSVCWALCTLVSKKHKFDKSVFVFTGWQLTLGALVMLTISALSGEHYDIGQINDWGIVWFAWLVIPASIGSFSLWFHALSSKGATLTSSYLFLVPLFSTSFSVLFLGEALNYKILLGGSVIIFSLWLINVPQANAAVWRERFRQWKSRRIDWRADPRISEVPVASE</sequence>
<dbReference type="OrthoDB" id="5430053at2"/>
<evidence type="ECO:0000313" key="8">
    <source>
        <dbReference type="EMBL" id="SEH61562.1"/>
    </source>
</evidence>
<feature type="transmembrane region" description="Helical" evidence="6">
    <location>
        <begin position="191"/>
        <end position="213"/>
    </location>
</feature>
<feature type="transmembrane region" description="Helical" evidence="6">
    <location>
        <begin position="42"/>
        <end position="63"/>
    </location>
</feature>
<dbReference type="PANTHER" id="PTHR32322:SF2">
    <property type="entry name" value="EAMA DOMAIN-CONTAINING PROTEIN"/>
    <property type="match status" value="1"/>
</dbReference>
<keyword evidence="3 6" id="KW-0812">Transmembrane</keyword>
<feature type="transmembrane region" description="Helical" evidence="6">
    <location>
        <begin position="110"/>
        <end position="131"/>
    </location>
</feature>
<evidence type="ECO:0000256" key="4">
    <source>
        <dbReference type="ARBA" id="ARBA00022989"/>
    </source>
</evidence>